<dbReference type="GO" id="GO:0006270">
    <property type="term" value="P:DNA replication initiation"/>
    <property type="evidence" value="ECO:0007669"/>
    <property type="project" value="InterPro"/>
</dbReference>
<dbReference type="Proteomes" id="UP000294820">
    <property type="component" value="Chromosome 1"/>
</dbReference>
<proteinExistence type="predicted"/>
<dbReference type="Pfam" id="PF06992">
    <property type="entry name" value="Phage_lambda_P"/>
    <property type="match status" value="1"/>
</dbReference>
<reference evidence="1 2" key="1">
    <citation type="submission" date="2016-09" db="EMBL/GenBank/DDBJ databases">
        <authorList>
            <person name="Reverchon S."/>
            <person name="Nasser W."/>
            <person name="Leonard S."/>
            <person name="Brochier C."/>
            <person name="Duprey A."/>
        </authorList>
    </citation>
    <scope>NUCLEOTIDE SEQUENCE [LARGE SCALE GENOMIC DNA]</scope>
    <source>
        <strain evidence="1 2">174/2</strain>
    </source>
</reference>
<evidence type="ECO:0000313" key="1">
    <source>
        <dbReference type="EMBL" id="SLM63518.1"/>
    </source>
</evidence>
<evidence type="ECO:0000313" key="2">
    <source>
        <dbReference type="Proteomes" id="UP000294820"/>
    </source>
</evidence>
<dbReference type="EMBL" id="LT615367">
    <property type="protein sequence ID" value="SLM63518.1"/>
    <property type="molecule type" value="Genomic_DNA"/>
</dbReference>
<organism evidence="1 2">
    <name type="scientific">Dickeya aquatica</name>
    <dbReference type="NCBI Taxonomy" id="1401087"/>
    <lineage>
        <taxon>Bacteria</taxon>
        <taxon>Pseudomonadati</taxon>
        <taxon>Pseudomonadota</taxon>
        <taxon>Gammaproteobacteria</taxon>
        <taxon>Enterobacterales</taxon>
        <taxon>Pectobacteriaceae</taxon>
        <taxon>Dickeya</taxon>
    </lineage>
</organism>
<keyword evidence="2" id="KW-1185">Reference proteome</keyword>
<dbReference type="KEGG" id="daq:DAQ1742_02645"/>
<gene>
    <name evidence="1" type="ORF">DAQ1742_02645</name>
</gene>
<sequence length="250" mass="28298">MKGIQSIQRHIGNRNGAALAAMSAPQQNAICFEPDANVRQLFNSLFQQLRVIFPAVNAHIKTQAELDELRQQWTRAFAENGINSPALIQMGLRRARLSESPFLPSPGLFIAWCREGGSQLAGLPDVDAVMEEFQRYSAQRGFYATPECFPWSAPIMFWLVTDMRRVMLQYNHTTGEMRKVAERLLKQWEKKVMAGQPIPAPKTQLDDLRRPPTIGAELGIATAETDVRGQEFLNAIRARYPRRNTTTNED</sequence>
<dbReference type="InterPro" id="IPR009731">
    <property type="entry name" value="P-like"/>
</dbReference>
<dbReference type="AlphaFoldDB" id="A0A375ABN6"/>
<name>A0A375ABN6_9GAMM</name>
<accession>A0A375ABN6</accession>
<dbReference type="RefSeq" id="WP_067486769.1">
    <property type="nucleotide sequence ID" value="NZ_LT615367.1"/>
</dbReference>
<protein>
    <submittedName>
        <fullName evidence="1">Origin specific replication binding factor #replication protein P</fullName>
    </submittedName>
</protein>